<dbReference type="STRING" id="927083.DB32_000899"/>
<dbReference type="AlphaFoldDB" id="A0A0F6VZP1"/>
<feature type="chain" id="PRO_5002511453" evidence="1">
    <location>
        <begin position="19"/>
        <end position="187"/>
    </location>
</feature>
<reference evidence="2 3" key="1">
    <citation type="submission" date="2015-03" db="EMBL/GenBank/DDBJ databases">
        <title>Genome assembly of Sandaracinus amylolyticus DSM 53668.</title>
        <authorList>
            <person name="Sharma G."/>
            <person name="Subramanian S."/>
        </authorList>
    </citation>
    <scope>NUCLEOTIDE SEQUENCE [LARGE SCALE GENOMIC DNA]</scope>
    <source>
        <strain evidence="2 3">DSM 53668</strain>
    </source>
</reference>
<sequence>MVIALVASSLSAAGVAHATSTEAMDLRALVHDADHVVVGTVVSQDARYDHLDRIVTDVTIRVDERMHGAAREGTTIVVRRLGGVIGDVGLRIEGEPSFVEGERVVLFARLVAADHVLRPIGMSQGVLPISRESGIEMVMPGGEGLALVQRGSDGRLRAAPGALMAPEPVDALLARVRDLVAEIHGAD</sequence>
<dbReference type="KEGG" id="samy:DB32_000899"/>
<evidence type="ECO:0000313" key="2">
    <source>
        <dbReference type="EMBL" id="AKF03750.1"/>
    </source>
</evidence>
<dbReference type="EMBL" id="CP011125">
    <property type="protein sequence ID" value="AKF03750.1"/>
    <property type="molecule type" value="Genomic_DNA"/>
</dbReference>
<evidence type="ECO:0000256" key="1">
    <source>
        <dbReference type="SAM" id="SignalP"/>
    </source>
</evidence>
<dbReference type="Proteomes" id="UP000034883">
    <property type="component" value="Chromosome"/>
</dbReference>
<gene>
    <name evidence="2" type="ORF">DB32_000899</name>
</gene>
<proteinExistence type="predicted"/>
<name>A0A0F6VZP1_9BACT</name>
<feature type="signal peptide" evidence="1">
    <location>
        <begin position="1"/>
        <end position="18"/>
    </location>
</feature>
<protein>
    <submittedName>
        <fullName evidence="2">Uncharacterized protein</fullName>
    </submittedName>
</protein>
<keyword evidence="3" id="KW-1185">Reference proteome</keyword>
<accession>A0A0F6VZP1</accession>
<evidence type="ECO:0000313" key="3">
    <source>
        <dbReference type="Proteomes" id="UP000034883"/>
    </source>
</evidence>
<keyword evidence="1" id="KW-0732">Signal</keyword>
<organism evidence="2 3">
    <name type="scientific">Sandaracinus amylolyticus</name>
    <dbReference type="NCBI Taxonomy" id="927083"/>
    <lineage>
        <taxon>Bacteria</taxon>
        <taxon>Pseudomonadati</taxon>
        <taxon>Myxococcota</taxon>
        <taxon>Polyangia</taxon>
        <taxon>Polyangiales</taxon>
        <taxon>Sandaracinaceae</taxon>
        <taxon>Sandaracinus</taxon>
    </lineage>
</organism>